<dbReference type="GO" id="GO:0008841">
    <property type="term" value="F:dihydrofolate synthase activity"/>
    <property type="evidence" value="ECO:0007669"/>
    <property type="project" value="TreeGrafter"/>
</dbReference>
<keyword evidence="5" id="KW-0067">ATP-binding</keyword>
<dbReference type="GO" id="GO:0046872">
    <property type="term" value="F:metal ion binding"/>
    <property type="evidence" value="ECO:0007669"/>
    <property type="project" value="UniProtKB-KW"/>
</dbReference>
<keyword evidence="3" id="KW-0479">Metal-binding</keyword>
<dbReference type="GO" id="GO:0005524">
    <property type="term" value="F:ATP binding"/>
    <property type="evidence" value="ECO:0007669"/>
    <property type="project" value="UniProtKB-KW"/>
</dbReference>
<reference evidence="8 9" key="1">
    <citation type="submission" date="2017-06" db="EMBL/GenBank/DDBJ databases">
        <title>Global population genomics of the pathogenic fungus Cryptococcus neoformans var. grubii.</title>
        <authorList>
            <person name="Cuomo C."/>
            <person name="Litvintseva A."/>
            <person name="Chen Y."/>
            <person name="Young S."/>
            <person name="Zeng Q."/>
            <person name="Chapman S."/>
            <person name="Gujja S."/>
            <person name="Saif S."/>
            <person name="Birren B."/>
        </authorList>
    </citation>
    <scope>NUCLEOTIDE SEQUENCE [LARGE SCALE GENOMIC DNA]</scope>
    <source>
        <strain evidence="8 9">Tu259-1</strain>
    </source>
</reference>
<keyword evidence="4" id="KW-0547">Nucleotide-binding</keyword>
<dbReference type="GO" id="GO:0004326">
    <property type="term" value="F:tetrahydrofolylpolyglutamate synthase activity"/>
    <property type="evidence" value="ECO:0007669"/>
    <property type="project" value="InterPro"/>
</dbReference>
<evidence type="ECO:0000256" key="1">
    <source>
        <dbReference type="ARBA" id="ARBA00008276"/>
    </source>
</evidence>
<evidence type="ECO:0000313" key="8">
    <source>
        <dbReference type="EMBL" id="OXG24190.1"/>
    </source>
</evidence>
<dbReference type="InterPro" id="IPR001645">
    <property type="entry name" value="Folylpolyglutamate_synth"/>
</dbReference>
<evidence type="ECO:0000256" key="4">
    <source>
        <dbReference type="ARBA" id="ARBA00022741"/>
    </source>
</evidence>
<dbReference type="PROSITE" id="PS01012">
    <property type="entry name" value="FOLYLPOLYGLU_SYNT_2"/>
    <property type="match status" value="1"/>
</dbReference>
<feature type="region of interest" description="Disordered" evidence="7">
    <location>
        <begin position="339"/>
        <end position="358"/>
    </location>
</feature>
<keyword evidence="2" id="KW-0436">Ligase</keyword>
<evidence type="ECO:0000256" key="5">
    <source>
        <dbReference type="ARBA" id="ARBA00022840"/>
    </source>
</evidence>
<evidence type="ECO:0000256" key="7">
    <source>
        <dbReference type="SAM" id="MobiDB-lite"/>
    </source>
</evidence>
<accession>A0A854QGX8</accession>
<proteinExistence type="inferred from homology"/>
<dbReference type="SUPFAM" id="SSF53623">
    <property type="entry name" value="MurD-like peptide ligases, catalytic domain"/>
    <property type="match status" value="1"/>
</dbReference>
<dbReference type="PANTHER" id="PTHR11136:SF0">
    <property type="entry name" value="DIHYDROFOLATE SYNTHETASE-RELATED"/>
    <property type="match status" value="1"/>
</dbReference>
<dbReference type="UniPathway" id="UPA00850"/>
<dbReference type="Gene3D" id="3.40.1190.10">
    <property type="entry name" value="Mur-like, catalytic domain"/>
    <property type="match status" value="1"/>
</dbReference>
<protein>
    <submittedName>
        <fullName evidence="8">Folylpolyglutamate synthase</fullName>
    </submittedName>
</protein>
<evidence type="ECO:0000256" key="2">
    <source>
        <dbReference type="ARBA" id="ARBA00022598"/>
    </source>
</evidence>
<evidence type="ECO:0000313" key="9">
    <source>
        <dbReference type="Proteomes" id="UP000199727"/>
    </source>
</evidence>
<dbReference type="SUPFAM" id="SSF53244">
    <property type="entry name" value="MurD-like peptide ligases, peptide-binding domain"/>
    <property type="match status" value="1"/>
</dbReference>
<dbReference type="GO" id="GO:0005829">
    <property type="term" value="C:cytosol"/>
    <property type="evidence" value="ECO:0007669"/>
    <property type="project" value="TreeGrafter"/>
</dbReference>
<comment type="caution">
    <text evidence="8">The sequence shown here is derived from an EMBL/GenBank/DDBJ whole genome shotgun (WGS) entry which is preliminary data.</text>
</comment>
<dbReference type="EMBL" id="AMKT01000034">
    <property type="protein sequence ID" value="OXG24190.1"/>
    <property type="molecule type" value="Genomic_DNA"/>
</dbReference>
<dbReference type="Gene3D" id="3.90.190.20">
    <property type="entry name" value="Mur ligase, C-terminal domain"/>
    <property type="match status" value="1"/>
</dbReference>
<dbReference type="NCBIfam" id="TIGR01499">
    <property type="entry name" value="folC"/>
    <property type="match status" value="1"/>
</dbReference>
<dbReference type="InterPro" id="IPR036565">
    <property type="entry name" value="Mur-like_cat_sf"/>
</dbReference>
<evidence type="ECO:0000256" key="3">
    <source>
        <dbReference type="ARBA" id="ARBA00022723"/>
    </source>
</evidence>
<evidence type="ECO:0000256" key="6">
    <source>
        <dbReference type="ARBA" id="ARBA00022842"/>
    </source>
</evidence>
<comment type="similarity">
    <text evidence="1">Belongs to the folylpolyglutamate synthase family.</text>
</comment>
<feature type="region of interest" description="Disordered" evidence="7">
    <location>
        <begin position="1"/>
        <end position="31"/>
    </location>
</feature>
<dbReference type="Proteomes" id="UP000199727">
    <property type="component" value="Unassembled WGS sequence"/>
</dbReference>
<dbReference type="AlphaFoldDB" id="A0A854QGX8"/>
<gene>
    <name evidence="8" type="ORF">C361_02739</name>
</gene>
<dbReference type="InterPro" id="IPR018109">
    <property type="entry name" value="Folylpolyglutamate_synth_CS"/>
</dbReference>
<dbReference type="InterPro" id="IPR036615">
    <property type="entry name" value="Mur_ligase_C_dom_sf"/>
</dbReference>
<keyword evidence="6" id="KW-0460">Magnesium</keyword>
<name>A0A854QGX8_CRYNE</name>
<organism evidence="8 9">
    <name type="scientific">Cryptococcus neoformans Tu259-1</name>
    <dbReference type="NCBI Taxonomy" id="1230072"/>
    <lineage>
        <taxon>Eukaryota</taxon>
        <taxon>Fungi</taxon>
        <taxon>Dikarya</taxon>
        <taxon>Basidiomycota</taxon>
        <taxon>Agaricomycotina</taxon>
        <taxon>Tremellomycetes</taxon>
        <taxon>Tremellales</taxon>
        <taxon>Cryptococcaceae</taxon>
        <taxon>Cryptococcus</taxon>
        <taxon>Cryptococcus neoformans species complex</taxon>
    </lineage>
</organism>
<dbReference type="OrthoDB" id="5212574at2759"/>
<dbReference type="GO" id="GO:0005739">
    <property type="term" value="C:mitochondrion"/>
    <property type="evidence" value="ECO:0007669"/>
    <property type="project" value="TreeGrafter"/>
</dbReference>
<sequence>MPDLSETMETVPGPSEMMETMSAPSKLENPPHTENADEIMFDPSEVGNAPHTVAADEIMFYPYHPSKAKNALHTGADDQEMDTSSSSTPTGPGGIDLGLSRMQTLISAFPPLLVPAIHLAGTNGKGSVSALLESCFLSAGFRVARYNSPHLLEPRDALRIDGIPPTERQWEEAVRIVKEMDEERKVGATVFEITTAAAYWLTYNTTTWCQGGVDVMIVECGMGGARDATNVIPAHTILASALTSVGLDHTAFLGETVEEITKEKASIAVQDAVFVIGPQQYDGVVDMAKKTAEERGAKVLEALRTERVSKAMDGQVMSLKPFKAPRPVKVRTLLPSIPTATASSSSRRSGLRSSSRNSNSISITTQLSLPGNHQLDNLSVALTILHAIRHDTRAKQILPLLEKLTDAAIQQGVASCQWEGRCSWVRYVGNGRGKPYSFLVDGAHNSDSAKVLRNYIDSLSLRGNGQKPPLRLIVSLSASPGKSIDSVLSPLLRHGDEIEVVEFTTPVQNMPWIKTVPREEVAQIAGQLLGEEAVGIGGIGEDGVRDALRNAKSSGRLAVVCGSLYLVADVYRLLRGG</sequence>
<dbReference type="PANTHER" id="PTHR11136">
    <property type="entry name" value="FOLYLPOLYGLUTAMATE SYNTHASE-RELATED"/>
    <property type="match status" value="1"/>
</dbReference>